<gene>
    <name evidence="1" type="ORF">METZ01_LOCUS219320</name>
</gene>
<sequence>MSFRYQDPTLETSWRSIILLGRNVASYKFALAKTLLQLETKNSLVLLEDIAVPFAENIAEHLSIERKQITSSSSKFLDICEKYNGGEVDQDTLRTETVKLGFLNVIDAFHNVANDDVPFRFFDDSRKDSNGITITDNFYRLLESEQKDNFLFEVNARWRLWETAISLKVNPALLSISNDYESELLFTVDKNLKRIDVTSSRDALNGYQKGKCFYCNRSILIERGSERSCDVDHFFPHNLKHHGFEDINNIWNLVLSCQDCNRGHGGKFEKIPKIEYLTALNKRNNFYIESHHPLRETIIKQTGISPEIRHKFLQRYFDRALEMVPVTWKPKEFY</sequence>
<dbReference type="AlphaFoldDB" id="A0A382FTR3"/>
<dbReference type="Gene3D" id="1.10.30.50">
    <property type="match status" value="1"/>
</dbReference>
<dbReference type="CDD" id="cd00085">
    <property type="entry name" value="HNHc"/>
    <property type="match status" value="1"/>
</dbReference>
<evidence type="ECO:0000313" key="1">
    <source>
        <dbReference type="EMBL" id="SVB66466.1"/>
    </source>
</evidence>
<reference evidence="1" key="1">
    <citation type="submission" date="2018-05" db="EMBL/GenBank/DDBJ databases">
        <authorList>
            <person name="Lanie J.A."/>
            <person name="Ng W.-L."/>
            <person name="Kazmierczak K.M."/>
            <person name="Andrzejewski T.M."/>
            <person name="Davidsen T.M."/>
            <person name="Wayne K.J."/>
            <person name="Tettelin H."/>
            <person name="Glass J.I."/>
            <person name="Rusch D."/>
            <person name="Podicherti R."/>
            <person name="Tsui H.-C.T."/>
            <person name="Winkler M.E."/>
        </authorList>
    </citation>
    <scope>NUCLEOTIDE SEQUENCE</scope>
</reference>
<organism evidence="1">
    <name type="scientific">marine metagenome</name>
    <dbReference type="NCBI Taxonomy" id="408172"/>
    <lineage>
        <taxon>unclassified sequences</taxon>
        <taxon>metagenomes</taxon>
        <taxon>ecological metagenomes</taxon>
    </lineage>
</organism>
<dbReference type="EMBL" id="UINC01051839">
    <property type="protein sequence ID" value="SVB66466.1"/>
    <property type="molecule type" value="Genomic_DNA"/>
</dbReference>
<proteinExistence type="predicted"/>
<accession>A0A382FTR3</accession>
<name>A0A382FTR3_9ZZZZ</name>
<protein>
    <submittedName>
        <fullName evidence="1">Uncharacterized protein</fullName>
    </submittedName>
</protein>
<dbReference type="InterPro" id="IPR003615">
    <property type="entry name" value="HNH_nuc"/>
</dbReference>